<evidence type="ECO:0000313" key="2">
    <source>
        <dbReference type="EMBL" id="ALX04759.1"/>
    </source>
</evidence>
<organism evidence="2 3">
    <name type="scientific">Aeromicrobium erythreum</name>
    <dbReference type="NCBI Taxonomy" id="2041"/>
    <lineage>
        <taxon>Bacteria</taxon>
        <taxon>Bacillati</taxon>
        <taxon>Actinomycetota</taxon>
        <taxon>Actinomycetes</taxon>
        <taxon>Propionibacteriales</taxon>
        <taxon>Nocardioidaceae</taxon>
        <taxon>Aeromicrobium</taxon>
    </lineage>
</organism>
<name>A0A0U3TGQ5_9ACTN</name>
<feature type="region of interest" description="Disordered" evidence="1">
    <location>
        <begin position="102"/>
        <end position="127"/>
    </location>
</feature>
<gene>
    <name evidence="2" type="ORF">AERYTH_08650</name>
</gene>
<dbReference type="EMBL" id="CP011502">
    <property type="protein sequence ID" value="ALX04759.1"/>
    <property type="molecule type" value="Genomic_DNA"/>
</dbReference>
<proteinExistence type="predicted"/>
<dbReference type="Proteomes" id="UP000067689">
    <property type="component" value="Chromosome"/>
</dbReference>
<dbReference type="PATRIC" id="fig|2041.4.peg.1812"/>
<accession>A0A0U3TGQ5</accession>
<protein>
    <submittedName>
        <fullName evidence="2">Uncharacterized protein</fullName>
    </submittedName>
</protein>
<dbReference type="AlphaFoldDB" id="A0A0U3TGQ5"/>
<keyword evidence="3" id="KW-1185">Reference proteome</keyword>
<dbReference type="RefSeq" id="WP_067857311.1">
    <property type="nucleotide sequence ID" value="NZ_CP011502.1"/>
</dbReference>
<sequence>MSFEVVPTELRAAAETLRTEVDPFAGFTVLQVCYADTALGHVELDTWMTTIAGQVDDAAAQLREAMVGIAGALDYVASRYESTDDQVAQCFAQDPITALGLPEGFDPGPPRIGPAVPLQGSGTGGQP</sequence>
<evidence type="ECO:0000256" key="1">
    <source>
        <dbReference type="SAM" id="MobiDB-lite"/>
    </source>
</evidence>
<evidence type="ECO:0000313" key="3">
    <source>
        <dbReference type="Proteomes" id="UP000067689"/>
    </source>
</evidence>
<reference evidence="2 3" key="1">
    <citation type="journal article" date="1991" name="Int. J. Syst. Bacteriol.">
        <title>Description of the erythromycin-producing bacterium Arthrobacter sp. strain NRRL B-3381 as Aeromicrobium erythreum gen. nov., sp. nov.</title>
        <authorList>
            <person name="Miller E.S."/>
            <person name="Woese C.R."/>
            <person name="Brenner S."/>
        </authorList>
    </citation>
    <scope>NUCLEOTIDE SEQUENCE [LARGE SCALE GENOMIC DNA]</scope>
    <source>
        <strain evidence="2 3">AR18</strain>
    </source>
</reference>
<dbReference type="KEGG" id="aer:AERYTH_08650"/>
<dbReference type="STRING" id="2041.AERYTH_08650"/>